<reference evidence="1 2" key="1">
    <citation type="submission" date="2015-06" db="EMBL/GenBank/DDBJ databases">
        <authorList>
            <person name="Hoefler B.C."/>
            <person name="Straight P.D."/>
        </authorList>
    </citation>
    <scope>NUCLEOTIDE SEQUENCE [LARGE SCALE GENOMIC DNA]</scope>
    <source>
        <strain evidence="1 2">NRRL 3427</strain>
    </source>
</reference>
<dbReference type="OrthoDB" id="2902204at2"/>
<sequence>MASRVEKYLAHLDRLSGGREPRFFPVESTKQGLRGVTEIVYDNLPDGLLTALTYGLSLAEHPDWQHGSPELCLSVNSTNVIWAHAVGFLAEQLRGTCPFGYGSTINFGERIVPESEMTAFCVFAPLVLDRDDYLGIDVGIPRHEGHDVINIQGMYPIHEVERQFINEYGLEAFWKSDWEPTNVLRRPAI</sequence>
<dbReference type="AlphaFoldDB" id="A0A0L8JJL9"/>
<organism evidence="1 2">
    <name type="scientific">Streptomyces viridochromogenes</name>
    <dbReference type="NCBI Taxonomy" id="1938"/>
    <lineage>
        <taxon>Bacteria</taxon>
        <taxon>Bacillati</taxon>
        <taxon>Actinomycetota</taxon>
        <taxon>Actinomycetes</taxon>
        <taxon>Kitasatosporales</taxon>
        <taxon>Streptomycetaceae</taxon>
        <taxon>Streptomyces</taxon>
    </lineage>
</organism>
<proteinExistence type="predicted"/>
<comment type="caution">
    <text evidence="1">The sequence shown here is derived from an EMBL/GenBank/DDBJ whole genome shotgun (WGS) entry which is preliminary data.</text>
</comment>
<name>A0A0L8JJL9_STRVR</name>
<dbReference type="RefSeq" id="WP_033208744.1">
    <property type="nucleotide sequence ID" value="NZ_LGUP01000374.1"/>
</dbReference>
<evidence type="ECO:0000313" key="1">
    <source>
        <dbReference type="EMBL" id="KOG13830.1"/>
    </source>
</evidence>
<dbReference type="EMBL" id="LGUP01000374">
    <property type="protein sequence ID" value="KOG13830.1"/>
    <property type="molecule type" value="Genomic_DNA"/>
</dbReference>
<dbReference type="PATRIC" id="fig|1938.6.peg.6484"/>
<gene>
    <name evidence="1" type="ORF">ADK34_30235</name>
</gene>
<protein>
    <submittedName>
        <fullName evidence="1">Uncharacterized protein</fullName>
    </submittedName>
</protein>
<dbReference type="Proteomes" id="UP000037023">
    <property type="component" value="Unassembled WGS sequence"/>
</dbReference>
<accession>A0A0L8JJL9</accession>
<evidence type="ECO:0000313" key="2">
    <source>
        <dbReference type="Proteomes" id="UP000037023"/>
    </source>
</evidence>